<name>A0AAD8QC55_LOLMU</name>
<evidence type="ECO:0000256" key="2">
    <source>
        <dbReference type="ARBA" id="ARBA00022723"/>
    </source>
</evidence>
<keyword evidence="6" id="KW-0539">Nucleus</keyword>
<evidence type="ECO:0000256" key="6">
    <source>
        <dbReference type="RuleBase" id="RU367018"/>
    </source>
</evidence>
<evidence type="ECO:0000256" key="1">
    <source>
        <dbReference type="ARBA" id="ARBA00005889"/>
    </source>
</evidence>
<feature type="domain" description="SWIM-type" evidence="7">
    <location>
        <begin position="214"/>
        <end position="250"/>
    </location>
</feature>
<dbReference type="EMBL" id="JAUUTY010000586">
    <property type="protein sequence ID" value="KAK1599827.1"/>
    <property type="molecule type" value="Genomic_DNA"/>
</dbReference>
<evidence type="ECO:0000256" key="5">
    <source>
        <dbReference type="PROSITE-ProRule" id="PRU00325"/>
    </source>
</evidence>
<dbReference type="PROSITE" id="PS50966">
    <property type="entry name" value="ZF_SWIM"/>
    <property type="match status" value="1"/>
</dbReference>
<organism evidence="8 9">
    <name type="scientific">Lolium multiflorum</name>
    <name type="common">Italian ryegrass</name>
    <name type="synonym">Lolium perenne subsp. multiflorum</name>
    <dbReference type="NCBI Taxonomy" id="4521"/>
    <lineage>
        <taxon>Eukaryota</taxon>
        <taxon>Viridiplantae</taxon>
        <taxon>Streptophyta</taxon>
        <taxon>Embryophyta</taxon>
        <taxon>Tracheophyta</taxon>
        <taxon>Spermatophyta</taxon>
        <taxon>Magnoliopsida</taxon>
        <taxon>Liliopsida</taxon>
        <taxon>Poales</taxon>
        <taxon>Poaceae</taxon>
        <taxon>BOP clade</taxon>
        <taxon>Pooideae</taxon>
        <taxon>Poodae</taxon>
        <taxon>Poeae</taxon>
        <taxon>Poeae Chloroplast Group 2 (Poeae type)</taxon>
        <taxon>Loliodinae</taxon>
        <taxon>Loliinae</taxon>
        <taxon>Lolium</taxon>
    </lineage>
</organism>
<gene>
    <name evidence="8" type="ORF">QYE76_016794</name>
</gene>
<comment type="similarity">
    <text evidence="1 6">Belongs to the FHY3/FAR1 family.</text>
</comment>
<dbReference type="Proteomes" id="UP001231189">
    <property type="component" value="Unassembled WGS sequence"/>
</dbReference>
<reference evidence="8" key="1">
    <citation type="submission" date="2023-07" db="EMBL/GenBank/DDBJ databases">
        <title>A chromosome-level genome assembly of Lolium multiflorum.</title>
        <authorList>
            <person name="Chen Y."/>
            <person name="Copetti D."/>
            <person name="Kolliker R."/>
            <person name="Studer B."/>
        </authorList>
    </citation>
    <scope>NUCLEOTIDE SEQUENCE</scope>
    <source>
        <strain evidence="8">02402/16</strain>
        <tissue evidence="8">Leaf</tissue>
    </source>
</reference>
<protein>
    <recommendedName>
        <fullName evidence="6">Protein FAR1-RELATED SEQUENCE</fullName>
    </recommendedName>
</protein>
<comment type="function">
    <text evidence="6">Putative transcription activator involved in regulating light control of development.</text>
</comment>
<dbReference type="GO" id="GO:0008270">
    <property type="term" value="F:zinc ion binding"/>
    <property type="evidence" value="ECO:0007669"/>
    <property type="project" value="UniProtKB-UniRule"/>
</dbReference>
<dbReference type="GO" id="GO:0006355">
    <property type="term" value="P:regulation of DNA-templated transcription"/>
    <property type="evidence" value="ECO:0007669"/>
    <property type="project" value="UniProtKB-UniRule"/>
</dbReference>
<dbReference type="PANTHER" id="PTHR31669:SF168">
    <property type="entry name" value="PROTEIN FAR1-RELATED SEQUENCE"/>
    <property type="match status" value="1"/>
</dbReference>
<dbReference type="GO" id="GO:0005634">
    <property type="term" value="C:nucleus"/>
    <property type="evidence" value="ECO:0007669"/>
    <property type="project" value="UniProtKB-SubCell"/>
</dbReference>
<dbReference type="InterPro" id="IPR031052">
    <property type="entry name" value="FHY3/FAR1"/>
</dbReference>
<evidence type="ECO:0000259" key="7">
    <source>
        <dbReference type="PROSITE" id="PS50966"/>
    </source>
</evidence>
<dbReference type="PANTHER" id="PTHR31669">
    <property type="entry name" value="PROTEIN FAR1-RELATED SEQUENCE 10-RELATED"/>
    <property type="match status" value="1"/>
</dbReference>
<comment type="caution">
    <text evidence="8">The sequence shown here is derived from an EMBL/GenBank/DDBJ whole genome shotgun (WGS) entry which is preliminary data.</text>
</comment>
<evidence type="ECO:0000256" key="3">
    <source>
        <dbReference type="ARBA" id="ARBA00022771"/>
    </source>
</evidence>
<dbReference type="InterPro" id="IPR006564">
    <property type="entry name" value="Znf_PMZ"/>
</dbReference>
<dbReference type="AlphaFoldDB" id="A0AAD8QC55"/>
<keyword evidence="4 6" id="KW-0862">Zinc</keyword>
<dbReference type="Pfam" id="PF04434">
    <property type="entry name" value="SWIM"/>
    <property type="match status" value="1"/>
</dbReference>
<keyword evidence="2 6" id="KW-0479">Metal-binding</keyword>
<accession>A0AAD8QC55</accession>
<comment type="subcellular location">
    <subcellularLocation>
        <location evidence="6">Nucleus</location>
    </subcellularLocation>
</comment>
<evidence type="ECO:0000313" key="9">
    <source>
        <dbReference type="Proteomes" id="UP001231189"/>
    </source>
</evidence>
<keyword evidence="9" id="KW-1185">Reference proteome</keyword>
<keyword evidence="3 5" id="KW-0863">Zinc-finger</keyword>
<evidence type="ECO:0000256" key="4">
    <source>
        <dbReference type="ARBA" id="ARBA00022833"/>
    </source>
</evidence>
<evidence type="ECO:0000313" key="8">
    <source>
        <dbReference type="EMBL" id="KAK1599827.1"/>
    </source>
</evidence>
<dbReference type="SMART" id="SM00575">
    <property type="entry name" value="ZnF_PMZ"/>
    <property type="match status" value="1"/>
</dbReference>
<sequence>MRVALEKEFPDSRHRWCKWHVLKKAKESLGPVYSKDNTFKSHLHHLDKIVGVDEFETRWFELIKTYGLEDNLFLQRVYDNREMWAKPYFTETFCAGMTSTQRSESANHLLKMYIACGSPMHHFVSQYNKLIADRIADEARESHAAEQTLRHLTVGVPLERHAAKVYTRAMYARFDKELYRSGSFTCHRDDEERGLFSAVLVSRPGYTDLGTTVFSVTRLPGADMYRCDCKQFEHSGMPCRHIICVLVSLAATHLPEGLILKRWTRAAREGLPVDSQSYVQANGDATDKAAMHCFIYASAMELVSIATSSRPAFELAVDYVNRAKLAVSAMTVVLPAKTPYVGDVTRQPPSVVPIEEEEVPDADFDYGELPLEEEAQDAAAVFAPPRVR</sequence>
<dbReference type="InterPro" id="IPR007527">
    <property type="entry name" value="Znf_SWIM"/>
</dbReference>
<proteinExistence type="inferred from homology"/>